<accession>M5E777</accession>
<dbReference type="PROSITE" id="PS51724">
    <property type="entry name" value="SPOR"/>
    <property type="match status" value="1"/>
</dbReference>
<keyword evidence="8" id="KW-1185">Reference proteome</keyword>
<proteinExistence type="inferred from homology"/>
<dbReference type="FunFam" id="2.40.40.10:FF:000003">
    <property type="entry name" value="Endolytic peptidoglycan transglycosylase RlpA"/>
    <property type="match status" value="1"/>
</dbReference>
<dbReference type="HAMAP" id="MF_02071">
    <property type="entry name" value="RlpA"/>
    <property type="match status" value="1"/>
</dbReference>
<name>M5E777_9GAMM</name>
<evidence type="ECO:0000256" key="2">
    <source>
        <dbReference type="ARBA" id="ARBA00023239"/>
    </source>
</evidence>
<dbReference type="EMBL" id="HF680312">
    <property type="protein sequence ID" value="CCU73310.1"/>
    <property type="molecule type" value="Genomic_DNA"/>
</dbReference>
<protein>
    <recommendedName>
        <fullName evidence="4">Endolytic peptidoglycan transglycosylase RlpA</fullName>
        <ecNumber evidence="4">4.2.2.-</ecNumber>
    </recommendedName>
</protein>
<dbReference type="eggNOG" id="COG3087">
    <property type="taxonomic scope" value="Bacteria"/>
</dbReference>
<dbReference type="InterPro" id="IPR007730">
    <property type="entry name" value="SPOR-like_dom"/>
</dbReference>
<evidence type="ECO:0000256" key="4">
    <source>
        <dbReference type="HAMAP-Rule" id="MF_02071"/>
    </source>
</evidence>
<comment type="similarity">
    <text evidence="4 5">Belongs to the RlpA family.</text>
</comment>
<dbReference type="AlphaFoldDB" id="M5E777"/>
<dbReference type="HOGENOM" id="CLU_042923_3_4_6"/>
<dbReference type="Gene3D" id="3.30.70.1070">
    <property type="entry name" value="Sporulation related repeat"/>
    <property type="match status" value="1"/>
</dbReference>
<reference evidence="7 8" key="1">
    <citation type="journal article" date="2013" name="Genome Announc.">
        <title>Genome Sequence of Thalassolituus oleivorans MIL-1 (DSM 14913T).</title>
        <authorList>
            <person name="Golyshin P.N."/>
            <person name="Werner J."/>
            <person name="Chernikova T.N."/>
            <person name="Tran H."/>
            <person name="Ferrer M."/>
            <person name="Yakimov M.M."/>
            <person name="Teeling H."/>
            <person name="Golyshina O.V."/>
        </authorList>
    </citation>
    <scope>NUCLEOTIDE SEQUENCE [LARGE SCALE GENOMIC DNA]</scope>
    <source>
        <strain evidence="7 8">MIL-1</strain>
    </source>
</reference>
<dbReference type="Pfam" id="PF05036">
    <property type="entry name" value="SPOR"/>
    <property type="match status" value="1"/>
</dbReference>
<dbReference type="GO" id="GO:0009279">
    <property type="term" value="C:cell outer membrane"/>
    <property type="evidence" value="ECO:0007669"/>
    <property type="project" value="TreeGrafter"/>
</dbReference>
<evidence type="ECO:0000259" key="6">
    <source>
        <dbReference type="PROSITE" id="PS51724"/>
    </source>
</evidence>
<keyword evidence="7" id="KW-0449">Lipoprotein</keyword>
<dbReference type="SUPFAM" id="SSF50685">
    <property type="entry name" value="Barwin-like endoglucanases"/>
    <property type="match status" value="1"/>
</dbReference>
<dbReference type="eggNOG" id="COG0797">
    <property type="taxonomic scope" value="Bacteria"/>
</dbReference>
<dbReference type="InterPro" id="IPR034718">
    <property type="entry name" value="RlpA"/>
</dbReference>
<dbReference type="Proteomes" id="UP000011866">
    <property type="component" value="Chromosome"/>
</dbReference>
<dbReference type="STRING" id="187493.CN03_03860"/>
<dbReference type="InterPro" id="IPR009009">
    <property type="entry name" value="RlpA-like_DPBB"/>
</dbReference>
<dbReference type="PANTHER" id="PTHR34183">
    <property type="entry name" value="ENDOLYTIC PEPTIDOGLYCAN TRANSGLYCOSYLASE RLPA"/>
    <property type="match status" value="1"/>
</dbReference>
<dbReference type="EC" id="4.2.2.-" evidence="4"/>
<dbReference type="GO" id="GO:0071555">
    <property type="term" value="P:cell wall organization"/>
    <property type="evidence" value="ECO:0007669"/>
    <property type="project" value="UniProtKB-KW"/>
</dbReference>
<evidence type="ECO:0000256" key="5">
    <source>
        <dbReference type="RuleBase" id="RU003495"/>
    </source>
</evidence>
<evidence type="ECO:0000256" key="1">
    <source>
        <dbReference type="ARBA" id="ARBA00022729"/>
    </source>
</evidence>
<dbReference type="CDD" id="cd22268">
    <property type="entry name" value="DPBB_RlpA-like"/>
    <property type="match status" value="1"/>
</dbReference>
<dbReference type="GO" id="GO:0000270">
    <property type="term" value="P:peptidoglycan metabolic process"/>
    <property type="evidence" value="ECO:0007669"/>
    <property type="project" value="UniProtKB-UniRule"/>
</dbReference>
<comment type="function">
    <text evidence="4">Lytic transglycosylase with a strong preference for naked glycan strands that lack stem peptides.</text>
</comment>
<feature type="domain" description="SPOR" evidence="6">
    <location>
        <begin position="171"/>
        <end position="253"/>
    </location>
</feature>
<gene>
    <name evidence="4" type="primary">rlpA</name>
    <name evidence="7" type="ORF">TOL_2914</name>
</gene>
<dbReference type="Pfam" id="PF03330">
    <property type="entry name" value="DPBB_1"/>
    <property type="match status" value="1"/>
</dbReference>
<organism evidence="7 8">
    <name type="scientific">Thalassolituus oleivorans MIL-1</name>
    <dbReference type="NCBI Taxonomy" id="1298593"/>
    <lineage>
        <taxon>Bacteria</taxon>
        <taxon>Pseudomonadati</taxon>
        <taxon>Pseudomonadota</taxon>
        <taxon>Gammaproteobacteria</taxon>
        <taxon>Oceanospirillales</taxon>
        <taxon>Oceanospirillaceae</taxon>
        <taxon>Thalassolituus</taxon>
    </lineage>
</organism>
<keyword evidence="1" id="KW-0732">Signal</keyword>
<keyword evidence="2 4" id="KW-0456">Lyase</keyword>
<dbReference type="InterPro" id="IPR036680">
    <property type="entry name" value="SPOR-like_sf"/>
</dbReference>
<evidence type="ECO:0000256" key="3">
    <source>
        <dbReference type="ARBA" id="ARBA00023316"/>
    </source>
</evidence>
<dbReference type="InterPro" id="IPR036908">
    <property type="entry name" value="RlpA-like_sf"/>
</dbReference>
<dbReference type="PANTHER" id="PTHR34183:SF1">
    <property type="entry name" value="ENDOLYTIC PEPTIDOGLYCAN TRANSGLYCOSYLASE RLPA"/>
    <property type="match status" value="1"/>
</dbReference>
<sequence length="256" mass="28639">MIRLLILLCAVSYLSGCATSRYQHKDDFTPQPITDIEALPEPIPVAEPRSTMGNPAKYKVRGKEYSVMADATNYQHSGIASWYGMKFHGHRTSNGEIFDVYKFSAAHKTLPLPCYVKVTREDNGKSVVVRVNDRGPFHEDRIIDLSYAAAVKLGMHKQGTAKVRIEVVQAPLNGSVRWIQVSALSDAKAAEKQRQELENLVDKRWPVTVTSRESGNRLVHRVRIGPVTEGEDLNKVLDALKTANIRSPLLLARHQL</sequence>
<evidence type="ECO:0000313" key="8">
    <source>
        <dbReference type="Proteomes" id="UP000011866"/>
    </source>
</evidence>
<dbReference type="PATRIC" id="fig|1298593.3.peg.2814"/>
<dbReference type="GO" id="GO:0042834">
    <property type="term" value="F:peptidoglycan binding"/>
    <property type="evidence" value="ECO:0007669"/>
    <property type="project" value="InterPro"/>
</dbReference>
<evidence type="ECO:0000313" key="7">
    <source>
        <dbReference type="EMBL" id="CCU73310.1"/>
    </source>
</evidence>
<dbReference type="SUPFAM" id="SSF110997">
    <property type="entry name" value="Sporulation related repeat"/>
    <property type="match status" value="1"/>
</dbReference>
<dbReference type="KEGG" id="tol:TOL_2914"/>
<keyword evidence="3 4" id="KW-0961">Cell wall biogenesis/degradation</keyword>
<dbReference type="InterPro" id="IPR012997">
    <property type="entry name" value="RplA"/>
</dbReference>
<dbReference type="GO" id="GO:0008932">
    <property type="term" value="F:lytic endotransglycosylase activity"/>
    <property type="evidence" value="ECO:0007669"/>
    <property type="project" value="UniProtKB-UniRule"/>
</dbReference>
<dbReference type="Gene3D" id="2.40.40.10">
    <property type="entry name" value="RlpA-like domain"/>
    <property type="match status" value="1"/>
</dbReference>
<dbReference type="NCBIfam" id="TIGR00413">
    <property type="entry name" value="rlpA"/>
    <property type="match status" value="1"/>
</dbReference>